<evidence type="ECO:0000313" key="1">
    <source>
        <dbReference type="EMBL" id="KAF2628653.1"/>
    </source>
</evidence>
<dbReference type="EMBL" id="MU006712">
    <property type="protein sequence ID" value="KAF2628653.1"/>
    <property type="molecule type" value="Genomic_DNA"/>
</dbReference>
<evidence type="ECO:0000313" key="2">
    <source>
        <dbReference type="Proteomes" id="UP000799754"/>
    </source>
</evidence>
<sequence length="202" mass="22553">MSYYIDKVQRLKTPPSSHSRTKLLEKTQQLPPGTKDTRAVLVPAHSLSEQTSSVLTTRSSEPLDSSHDGEDYDTLLPSLKRFFYLEMKLVDEKIATLRMNLLGSENEKSLLGIKAHLVSSYYLLVAQEIALMATTLTSLIEYTRCSAVSAALGILVCIEGSKEWTTIASFILFGLIPTYKILNTHRMCSSHGLRSVKRITKD</sequence>
<name>A0ACB6S3P2_9PLEO</name>
<reference evidence="1" key="1">
    <citation type="journal article" date="2020" name="Stud. Mycol.">
        <title>101 Dothideomycetes genomes: a test case for predicting lifestyles and emergence of pathogens.</title>
        <authorList>
            <person name="Haridas S."/>
            <person name="Albert R."/>
            <person name="Binder M."/>
            <person name="Bloem J."/>
            <person name="Labutti K."/>
            <person name="Salamov A."/>
            <person name="Andreopoulos B."/>
            <person name="Baker S."/>
            <person name="Barry K."/>
            <person name="Bills G."/>
            <person name="Bluhm B."/>
            <person name="Cannon C."/>
            <person name="Castanera R."/>
            <person name="Culley D."/>
            <person name="Daum C."/>
            <person name="Ezra D."/>
            <person name="Gonzalez J."/>
            <person name="Henrissat B."/>
            <person name="Kuo A."/>
            <person name="Liang C."/>
            <person name="Lipzen A."/>
            <person name="Lutzoni F."/>
            <person name="Magnuson J."/>
            <person name="Mondo S."/>
            <person name="Nolan M."/>
            <person name="Ohm R."/>
            <person name="Pangilinan J."/>
            <person name="Park H.-J."/>
            <person name="Ramirez L."/>
            <person name="Alfaro M."/>
            <person name="Sun H."/>
            <person name="Tritt A."/>
            <person name="Yoshinaga Y."/>
            <person name="Zwiers L.-H."/>
            <person name="Turgeon B."/>
            <person name="Goodwin S."/>
            <person name="Spatafora J."/>
            <person name="Crous P."/>
            <person name="Grigoriev I."/>
        </authorList>
    </citation>
    <scope>NUCLEOTIDE SEQUENCE</scope>
    <source>
        <strain evidence="1">CBS 525.71</strain>
    </source>
</reference>
<organism evidence="1 2">
    <name type="scientific">Macroventuria anomochaeta</name>
    <dbReference type="NCBI Taxonomy" id="301207"/>
    <lineage>
        <taxon>Eukaryota</taxon>
        <taxon>Fungi</taxon>
        <taxon>Dikarya</taxon>
        <taxon>Ascomycota</taxon>
        <taxon>Pezizomycotina</taxon>
        <taxon>Dothideomycetes</taxon>
        <taxon>Pleosporomycetidae</taxon>
        <taxon>Pleosporales</taxon>
        <taxon>Pleosporineae</taxon>
        <taxon>Didymellaceae</taxon>
        <taxon>Macroventuria</taxon>
    </lineage>
</organism>
<accession>A0ACB6S3P2</accession>
<dbReference type="Proteomes" id="UP000799754">
    <property type="component" value="Unassembled WGS sequence"/>
</dbReference>
<proteinExistence type="predicted"/>
<comment type="caution">
    <text evidence="1">The sequence shown here is derived from an EMBL/GenBank/DDBJ whole genome shotgun (WGS) entry which is preliminary data.</text>
</comment>
<keyword evidence="2" id="KW-1185">Reference proteome</keyword>
<protein>
    <submittedName>
        <fullName evidence="1">Uncharacterized protein</fullName>
    </submittedName>
</protein>
<gene>
    <name evidence="1" type="ORF">BU25DRAFT_457458</name>
</gene>